<dbReference type="Pfam" id="PF00069">
    <property type="entry name" value="Pkinase"/>
    <property type="match status" value="1"/>
</dbReference>
<dbReference type="EMBL" id="BMAR01000003">
    <property type="protein sequence ID" value="GFR42705.1"/>
    <property type="molecule type" value="Genomic_DNA"/>
</dbReference>
<dbReference type="InterPro" id="IPR044591">
    <property type="entry name" value="RUK"/>
</dbReference>
<evidence type="ECO:0000256" key="3">
    <source>
        <dbReference type="ARBA" id="ARBA00022777"/>
    </source>
</evidence>
<reference evidence="8 9" key="1">
    <citation type="journal article" date="2021" name="Sci. Rep.">
        <title>Genome sequencing of the multicellular alga Astrephomene provides insights into convergent evolution of germ-soma differentiation.</title>
        <authorList>
            <person name="Yamashita S."/>
            <person name="Yamamoto K."/>
            <person name="Matsuzaki R."/>
            <person name="Suzuki S."/>
            <person name="Yamaguchi H."/>
            <person name="Hirooka S."/>
            <person name="Minakuchi Y."/>
            <person name="Miyagishima S."/>
            <person name="Kawachi M."/>
            <person name="Toyoda A."/>
            <person name="Nozaki H."/>
        </authorList>
    </citation>
    <scope>NUCLEOTIDE SEQUENCE [LARGE SCALE GENOMIC DNA]</scope>
    <source>
        <strain evidence="8 9">NIES-4017</strain>
    </source>
</reference>
<name>A0AAD3DIZ1_9CHLO</name>
<dbReference type="InterPro" id="IPR000719">
    <property type="entry name" value="Prot_kinase_dom"/>
</dbReference>
<dbReference type="Gene3D" id="1.10.510.10">
    <property type="entry name" value="Transferase(Phosphotransferase) domain 1"/>
    <property type="match status" value="1"/>
</dbReference>
<dbReference type="Pfam" id="PF23606">
    <property type="entry name" value="HEAT_ULK4"/>
    <property type="match status" value="1"/>
</dbReference>
<evidence type="ECO:0000256" key="4">
    <source>
        <dbReference type="ARBA" id="ARBA00022840"/>
    </source>
</evidence>
<feature type="domain" description="Protein kinase" evidence="7">
    <location>
        <begin position="4"/>
        <end position="256"/>
    </location>
</feature>
<dbReference type="InterPro" id="IPR056980">
    <property type="entry name" value="ARM_RUK"/>
</dbReference>
<protein>
    <recommendedName>
        <fullName evidence="7">Protein kinase domain-containing protein</fullName>
    </recommendedName>
</protein>
<accession>A0AAD3DIZ1</accession>
<dbReference type="PANTHER" id="PTHR46562:SF1">
    <property type="entry name" value="SERINE_THREONINE-PROTEIN KINASE ULK4"/>
    <property type="match status" value="1"/>
</dbReference>
<comment type="caution">
    <text evidence="8">The sequence shown here is derived from an EMBL/GenBank/DDBJ whole genome shotgun (WGS) entry which is preliminary data.</text>
</comment>
<dbReference type="SUPFAM" id="SSF56112">
    <property type="entry name" value="Protein kinase-like (PK-like)"/>
    <property type="match status" value="1"/>
</dbReference>
<dbReference type="GO" id="GO:0004672">
    <property type="term" value="F:protein kinase activity"/>
    <property type="evidence" value="ECO:0007669"/>
    <property type="project" value="InterPro"/>
</dbReference>
<feature type="binding site" evidence="5">
    <location>
        <position position="33"/>
    </location>
    <ligand>
        <name>ATP</name>
        <dbReference type="ChEBI" id="CHEBI:30616"/>
    </ligand>
</feature>
<dbReference type="InterPro" id="IPR008271">
    <property type="entry name" value="Ser/Thr_kinase_AS"/>
</dbReference>
<keyword evidence="2 5" id="KW-0547">Nucleotide-binding</keyword>
<keyword evidence="1" id="KW-0808">Transferase</keyword>
<dbReference type="Proteomes" id="UP001054857">
    <property type="component" value="Unassembled WGS sequence"/>
</dbReference>
<dbReference type="GO" id="GO:0000914">
    <property type="term" value="P:phragmoplast assembly"/>
    <property type="evidence" value="ECO:0007669"/>
    <property type="project" value="InterPro"/>
</dbReference>
<feature type="compositionally biased region" description="Low complexity" evidence="6">
    <location>
        <begin position="327"/>
        <end position="339"/>
    </location>
</feature>
<dbReference type="SUPFAM" id="SSF48371">
    <property type="entry name" value="ARM repeat"/>
    <property type="match status" value="2"/>
</dbReference>
<gene>
    <name evidence="8" type="ORF">Agub_g3628</name>
</gene>
<dbReference type="PROSITE" id="PS00108">
    <property type="entry name" value="PROTEIN_KINASE_ST"/>
    <property type="match status" value="1"/>
</dbReference>
<evidence type="ECO:0000256" key="6">
    <source>
        <dbReference type="SAM" id="MobiDB-lite"/>
    </source>
</evidence>
<organism evidence="8 9">
    <name type="scientific">Astrephomene gubernaculifera</name>
    <dbReference type="NCBI Taxonomy" id="47775"/>
    <lineage>
        <taxon>Eukaryota</taxon>
        <taxon>Viridiplantae</taxon>
        <taxon>Chlorophyta</taxon>
        <taxon>core chlorophytes</taxon>
        <taxon>Chlorophyceae</taxon>
        <taxon>CS clade</taxon>
        <taxon>Chlamydomonadales</taxon>
        <taxon>Astrephomenaceae</taxon>
        <taxon>Astrephomene</taxon>
    </lineage>
</organism>
<dbReference type="InterPro" id="IPR011009">
    <property type="entry name" value="Kinase-like_dom_sf"/>
</dbReference>
<dbReference type="InterPro" id="IPR011989">
    <property type="entry name" value="ARM-like"/>
</dbReference>
<dbReference type="PANTHER" id="PTHR46562">
    <property type="entry name" value="SERINE/THREONINE-KINASE ULK4-LIKE PROTEIN-RELATED"/>
    <property type="match status" value="1"/>
</dbReference>
<dbReference type="GO" id="GO:0005524">
    <property type="term" value="F:ATP binding"/>
    <property type="evidence" value="ECO:0007669"/>
    <property type="project" value="UniProtKB-UniRule"/>
</dbReference>
<feature type="region of interest" description="Disordered" evidence="6">
    <location>
        <begin position="323"/>
        <end position="395"/>
    </location>
</feature>
<evidence type="ECO:0000256" key="1">
    <source>
        <dbReference type="ARBA" id="ARBA00022679"/>
    </source>
</evidence>
<sequence>MNNYHIYEKIGTGKHSVVYKGRKKKTISYYAIKSVDKTQKARVLQEVRTMHALDHRNILKFYAWYETTNHLWLILEFCVGGDLMSLLRQDVRLPESSVHDFARDLVTALQYLHSKEIIYCDLKPSNILLDENGRMKLGGFGLSRRLADINKKPLQALPQAMRGTPCYMAPELFSEGATHSTASDLWAIGCVLYECSMGRPPFLNSSFNQLVHEILNNEPQPIPGASPEYHDMIARLLDKNPATRIKWKELGEHPFWQVPLPTLSLPPEPALEAFIAQYGLAPTKEEIRQSTRDGLKLDKGRTMRQSVDITRLSRIALHNLEREGEGADYSSTAGAATAAESQPGDIRIDSADAELDFEENREEAADEENPASPAASDDGSVIDQGSVTTLSDGRVVSATPNDAMMVRAAAAAAHQGGHGALGASISTRRGGAGTPDGGGVGSSMAAAGGAGRPQTRGGDDMARSTSGAGASGRVAGTAVDVDAAATVASGSGAAMDDVMLVETGPLAADRDATSLDELIWHPSDTAVKPIVANRRIERLPEPRYDPGSLPFKPWSLKEMLGADQPDLEVFLTHIYRAIGSAAPLKDKVNVLSYFETLCVDTNAANVLINSSLTMLFIRMLRTARAPTLRIRLASVLGLLVRHATFITEELAGTGVVELLSEALKDKNERVRRRVIATLGELLFYIATQQQDTAAAGNEDGAAPPPDPAAVWGISSNTYTQVIRLLKDKEDEVAAHYAVKTVENICSQGGEWAARFTTQDVVLSLVQIINGPGRGEQLRATAASTLARLLRHSPTLTAQTVDKYGIRLFVGCLLEGASSSPASSGAANGAGATAGTSGASSKVQTAALNLLNLTLAQPDLSTRARASLAEERGLLPGLVNLMDHSLPLIRAKAVVTIMLLSRLSPRWLLEACKAKLIPAIERLAREKDEYLTNALTALRAEAARVVTAIAAAISEELGGRGGTSGGARRSPAVPAGGAGGARPQPSKSPLALFPVLLHLITSPHFRSAVVSGQLVADLASWLTITAGPAAIGTMSGSAAPGVASSSGSAGANLMADFKSTLMHVLEAFCQQGELVLQHYTAVLNSLLPALCGVVSAEGEGGDTRFFCLRMVSDVLQTLLLDEELYGSAQQRAEGGGGVAAAAIDRVLRSHILPLVPRLLRDEDPMPLYALKLLGGLLEINLFYVADVEAMGLAAQFFEFLSLEHSNNNVHNIRLCRQIIAAGSMPVAKLVELQVAEKVAAVLEYASNHVVEPFLEPVLELVNTILQRDALEVSQGRSNGSLAAVFLEQAGVLLDNCAHPDLPVCSSAASATSSLVALFPEQCAPWLLAPENASALATVLAGQHLQQQPGGAGGQQGAVAVPSALLQPLLEAVALALEMGGAASPSEELVQLYNVVQHVADSSQDVSVRTISAEVARTLETLLH</sequence>
<feature type="region of interest" description="Disordered" evidence="6">
    <location>
        <begin position="419"/>
        <end position="472"/>
    </location>
</feature>
<feature type="compositionally biased region" description="Acidic residues" evidence="6">
    <location>
        <begin position="351"/>
        <end position="369"/>
    </location>
</feature>
<keyword evidence="9" id="KW-1185">Reference proteome</keyword>
<dbReference type="SMART" id="SM00220">
    <property type="entry name" value="S_TKc"/>
    <property type="match status" value="1"/>
</dbReference>
<evidence type="ECO:0000313" key="9">
    <source>
        <dbReference type="Proteomes" id="UP001054857"/>
    </source>
</evidence>
<dbReference type="PROSITE" id="PS00107">
    <property type="entry name" value="PROTEIN_KINASE_ATP"/>
    <property type="match status" value="1"/>
</dbReference>
<dbReference type="GO" id="GO:0008017">
    <property type="term" value="F:microtubule binding"/>
    <property type="evidence" value="ECO:0007669"/>
    <property type="project" value="InterPro"/>
</dbReference>
<feature type="compositionally biased region" description="Low complexity" evidence="6">
    <location>
        <begin position="965"/>
        <end position="974"/>
    </location>
</feature>
<dbReference type="Gene3D" id="1.25.10.10">
    <property type="entry name" value="Leucine-rich Repeat Variant"/>
    <property type="match status" value="1"/>
</dbReference>
<dbReference type="Pfam" id="PF24970">
    <property type="entry name" value="ARM_RUK"/>
    <property type="match status" value="1"/>
</dbReference>
<evidence type="ECO:0000313" key="8">
    <source>
        <dbReference type="EMBL" id="GFR42705.1"/>
    </source>
</evidence>
<proteinExistence type="predicted"/>
<dbReference type="InterPro" id="IPR016024">
    <property type="entry name" value="ARM-type_fold"/>
</dbReference>
<keyword evidence="4 5" id="KW-0067">ATP-binding</keyword>
<dbReference type="InterPro" id="IPR017441">
    <property type="entry name" value="Protein_kinase_ATP_BS"/>
</dbReference>
<evidence type="ECO:0000259" key="7">
    <source>
        <dbReference type="PROSITE" id="PS50011"/>
    </source>
</evidence>
<dbReference type="PROSITE" id="PS50011">
    <property type="entry name" value="PROTEIN_KINASE_DOM"/>
    <property type="match status" value="1"/>
</dbReference>
<dbReference type="CDD" id="cd14010">
    <property type="entry name" value="STKc_ULK4"/>
    <property type="match status" value="1"/>
</dbReference>
<keyword evidence="3" id="KW-0418">Kinase</keyword>
<dbReference type="FunFam" id="1.10.510.10:FF:000571">
    <property type="entry name" value="Maternal embryonic leucine zipper kinase"/>
    <property type="match status" value="1"/>
</dbReference>
<evidence type="ECO:0000256" key="2">
    <source>
        <dbReference type="ARBA" id="ARBA00022741"/>
    </source>
</evidence>
<feature type="compositionally biased region" description="Gly residues" evidence="6">
    <location>
        <begin position="430"/>
        <end position="441"/>
    </location>
</feature>
<dbReference type="InterPro" id="IPR056981">
    <property type="entry name" value="HEAT_ULK4_RUNKEL"/>
</dbReference>
<evidence type="ECO:0000256" key="5">
    <source>
        <dbReference type="PROSITE-ProRule" id="PRU10141"/>
    </source>
</evidence>
<feature type="region of interest" description="Disordered" evidence="6">
    <location>
        <begin position="958"/>
        <end position="984"/>
    </location>
</feature>